<proteinExistence type="predicted"/>
<dbReference type="AlphaFoldDB" id="A0AAD4L9Q5"/>
<keyword evidence="1" id="KW-0812">Transmembrane</keyword>
<sequence length="196" mass="22235">MLIPTRHRSPICPNNTLRTARHHSAVASTTRRRMGTQCQDTHACLMAQMLAVSIPFRCHPPAQQMIMPRRPGTHRKTLCCNLFYFVVGIKFVDILTDNSSPRTSLSMFLCSSYFYLSAPVSRSPAHFILRIFTAKLCVCLFSSFRFSFFFFGCVSVFIIFHSVSFPRSGPASSPHSFRSPVCSQSSFHFRVAYPFS</sequence>
<evidence type="ECO:0000256" key="1">
    <source>
        <dbReference type="SAM" id="Phobius"/>
    </source>
</evidence>
<evidence type="ECO:0008006" key="4">
    <source>
        <dbReference type="Google" id="ProtNLM"/>
    </source>
</evidence>
<evidence type="ECO:0000313" key="2">
    <source>
        <dbReference type="EMBL" id="KAH8985722.1"/>
    </source>
</evidence>
<dbReference type="EMBL" id="JAKELL010000061">
    <property type="protein sequence ID" value="KAH8985722.1"/>
    <property type="molecule type" value="Genomic_DNA"/>
</dbReference>
<keyword evidence="1" id="KW-1133">Transmembrane helix</keyword>
<organism evidence="2 3">
    <name type="scientific">Lactarius akahatsu</name>
    <dbReference type="NCBI Taxonomy" id="416441"/>
    <lineage>
        <taxon>Eukaryota</taxon>
        <taxon>Fungi</taxon>
        <taxon>Dikarya</taxon>
        <taxon>Basidiomycota</taxon>
        <taxon>Agaricomycotina</taxon>
        <taxon>Agaricomycetes</taxon>
        <taxon>Russulales</taxon>
        <taxon>Russulaceae</taxon>
        <taxon>Lactarius</taxon>
    </lineage>
</organism>
<name>A0AAD4L9Q5_9AGAM</name>
<gene>
    <name evidence="2" type="ORF">EDB92DRAFT_1348981</name>
</gene>
<reference evidence="2" key="1">
    <citation type="submission" date="2022-01" db="EMBL/GenBank/DDBJ databases">
        <title>Comparative genomics reveals a dynamic genome evolution in the ectomycorrhizal milk-cap (Lactarius) mushrooms.</title>
        <authorList>
            <consortium name="DOE Joint Genome Institute"/>
            <person name="Lebreton A."/>
            <person name="Tang N."/>
            <person name="Kuo A."/>
            <person name="LaButti K."/>
            <person name="Drula E."/>
            <person name="Barry K."/>
            <person name="Clum A."/>
            <person name="Lipzen A."/>
            <person name="Mousain D."/>
            <person name="Ng V."/>
            <person name="Wang R."/>
            <person name="Wang X."/>
            <person name="Dai Y."/>
            <person name="Henrissat B."/>
            <person name="Grigoriev I.V."/>
            <person name="Guerin-Laguette A."/>
            <person name="Yu F."/>
            <person name="Martin F.M."/>
        </authorList>
    </citation>
    <scope>NUCLEOTIDE SEQUENCE</scope>
    <source>
        <strain evidence="2">QP</strain>
    </source>
</reference>
<dbReference type="Proteomes" id="UP001201163">
    <property type="component" value="Unassembled WGS sequence"/>
</dbReference>
<accession>A0AAD4L9Q5</accession>
<keyword evidence="1" id="KW-0472">Membrane</keyword>
<evidence type="ECO:0000313" key="3">
    <source>
        <dbReference type="Proteomes" id="UP001201163"/>
    </source>
</evidence>
<keyword evidence="3" id="KW-1185">Reference proteome</keyword>
<feature type="transmembrane region" description="Helical" evidence="1">
    <location>
        <begin position="132"/>
        <end position="160"/>
    </location>
</feature>
<comment type="caution">
    <text evidence="2">The sequence shown here is derived from an EMBL/GenBank/DDBJ whole genome shotgun (WGS) entry which is preliminary data.</text>
</comment>
<protein>
    <recommendedName>
        <fullName evidence="4">Transmembrane protein</fullName>
    </recommendedName>
</protein>